<comment type="caution">
    <text evidence="1">The sequence shown here is derived from an EMBL/GenBank/DDBJ whole genome shotgun (WGS) entry which is preliminary data.</text>
</comment>
<dbReference type="RefSeq" id="XP_062645653.1">
    <property type="nucleotide sequence ID" value="XM_062797332.1"/>
</dbReference>
<sequence length="388" mass="44159">KKGVKLVAWKFLNGTLQTEIWQSLHQRLSSPPCLLGRPLSTQTPFWAGVRSVLVKSREFRAVDRHSLLSVDMRFFFSLSALLLALFSASQVNAESEHAHAAERVFAYLLYRLEAMAYPNLPFNSKKIWVATDCVRGKARRCSFNESMTWISKGDRSGTPGYYELSTHNLSPTASPAELKTVINTLTTRQDLRDLVKDDFCVANVIGEVGGFKGNGYAKLYSQKYDQFSLYVKEAMDELPEGDNKEAAKKVYGTSRELSAQIITLRRGATSAKLYEELKGVFPETHPSNYYNYVENGVTKRRDPIKWVTVQKTWGTHSWREVDLAATKQANLATRTAIETDIDKRIQMFHADNPRLITWNPTYQRSNQNHQAVIDHMNEMRKQGGWSDC</sequence>
<proteinExistence type="predicted"/>
<accession>A0AAN6Z1U4</accession>
<dbReference type="AlphaFoldDB" id="A0AAN6Z1U4"/>
<name>A0AAN6Z1U4_9PEZI</name>
<dbReference type="GeneID" id="87834100"/>
<gene>
    <name evidence="1" type="ORF">N657DRAFT_698317</name>
</gene>
<evidence type="ECO:0000313" key="1">
    <source>
        <dbReference type="EMBL" id="KAK4121882.1"/>
    </source>
</evidence>
<reference evidence="1" key="1">
    <citation type="journal article" date="2023" name="Mol. Phylogenet. Evol.">
        <title>Genome-scale phylogeny and comparative genomics of the fungal order Sordariales.</title>
        <authorList>
            <person name="Hensen N."/>
            <person name="Bonometti L."/>
            <person name="Westerberg I."/>
            <person name="Brannstrom I.O."/>
            <person name="Guillou S."/>
            <person name="Cros-Aarteil S."/>
            <person name="Calhoun S."/>
            <person name="Haridas S."/>
            <person name="Kuo A."/>
            <person name="Mondo S."/>
            <person name="Pangilinan J."/>
            <person name="Riley R."/>
            <person name="LaButti K."/>
            <person name="Andreopoulos B."/>
            <person name="Lipzen A."/>
            <person name="Chen C."/>
            <person name="Yan M."/>
            <person name="Daum C."/>
            <person name="Ng V."/>
            <person name="Clum A."/>
            <person name="Steindorff A."/>
            <person name="Ohm R.A."/>
            <person name="Martin F."/>
            <person name="Silar P."/>
            <person name="Natvig D.O."/>
            <person name="Lalanne C."/>
            <person name="Gautier V."/>
            <person name="Ament-Velasquez S.L."/>
            <person name="Kruys A."/>
            <person name="Hutchinson M.I."/>
            <person name="Powell A.J."/>
            <person name="Barry K."/>
            <person name="Miller A.N."/>
            <person name="Grigoriev I.V."/>
            <person name="Debuchy R."/>
            <person name="Gladieux P."/>
            <person name="Hiltunen Thoren M."/>
            <person name="Johannesson H."/>
        </authorList>
    </citation>
    <scope>NUCLEOTIDE SEQUENCE</scope>
    <source>
        <strain evidence="1">CBS 731.68</strain>
    </source>
</reference>
<dbReference type="Proteomes" id="UP001302602">
    <property type="component" value="Unassembled WGS sequence"/>
</dbReference>
<evidence type="ECO:0000313" key="2">
    <source>
        <dbReference type="Proteomes" id="UP001302602"/>
    </source>
</evidence>
<keyword evidence="2" id="KW-1185">Reference proteome</keyword>
<feature type="non-terminal residue" evidence="1">
    <location>
        <position position="1"/>
    </location>
</feature>
<dbReference type="EMBL" id="MU853232">
    <property type="protein sequence ID" value="KAK4121882.1"/>
    <property type="molecule type" value="Genomic_DNA"/>
</dbReference>
<reference evidence="1" key="2">
    <citation type="submission" date="2023-05" db="EMBL/GenBank/DDBJ databases">
        <authorList>
            <consortium name="Lawrence Berkeley National Laboratory"/>
            <person name="Steindorff A."/>
            <person name="Hensen N."/>
            <person name="Bonometti L."/>
            <person name="Westerberg I."/>
            <person name="Brannstrom I.O."/>
            <person name="Guillou S."/>
            <person name="Cros-Aarteil S."/>
            <person name="Calhoun S."/>
            <person name="Haridas S."/>
            <person name="Kuo A."/>
            <person name="Mondo S."/>
            <person name="Pangilinan J."/>
            <person name="Riley R."/>
            <person name="Labutti K."/>
            <person name="Andreopoulos B."/>
            <person name="Lipzen A."/>
            <person name="Chen C."/>
            <person name="Yanf M."/>
            <person name="Daum C."/>
            <person name="Ng V."/>
            <person name="Clum A."/>
            <person name="Ohm R."/>
            <person name="Martin F."/>
            <person name="Silar P."/>
            <person name="Natvig D."/>
            <person name="Lalanne C."/>
            <person name="Gautier V."/>
            <person name="Ament-Velasquez S.L."/>
            <person name="Kruys A."/>
            <person name="Hutchinson M.I."/>
            <person name="Powell A.J."/>
            <person name="Barry K."/>
            <person name="Miller A.N."/>
            <person name="Grigoriev I.V."/>
            <person name="Debuchy R."/>
            <person name="Gladieux P."/>
            <person name="Thoren M.H."/>
            <person name="Johannesson H."/>
        </authorList>
    </citation>
    <scope>NUCLEOTIDE SEQUENCE</scope>
    <source>
        <strain evidence="1">CBS 731.68</strain>
    </source>
</reference>
<protein>
    <submittedName>
        <fullName evidence="1">Uncharacterized protein</fullName>
    </submittedName>
</protein>
<organism evidence="1 2">
    <name type="scientific">Parathielavia appendiculata</name>
    <dbReference type="NCBI Taxonomy" id="2587402"/>
    <lineage>
        <taxon>Eukaryota</taxon>
        <taxon>Fungi</taxon>
        <taxon>Dikarya</taxon>
        <taxon>Ascomycota</taxon>
        <taxon>Pezizomycotina</taxon>
        <taxon>Sordariomycetes</taxon>
        <taxon>Sordariomycetidae</taxon>
        <taxon>Sordariales</taxon>
        <taxon>Chaetomiaceae</taxon>
        <taxon>Parathielavia</taxon>
    </lineage>
</organism>